<dbReference type="Proteomes" id="UP000318626">
    <property type="component" value="Chromosome"/>
</dbReference>
<dbReference type="AlphaFoldDB" id="A0A518CFN4"/>
<accession>A0A518CFN4</accession>
<sequence>MCLNALAHDREIVVYATASVEADVMSVLRQFADAYASRDKGRLLGLFCSDRDAVVLGSGCDERNVGSAAIWGQVRRDWEQTDTLRMRFGWRSVSTMGQVAWLATDCYLYVQAGYRKAEVPLRITAVMIQNHLGWQIAQLHYSSPISVGSEADTCVE</sequence>
<dbReference type="InterPro" id="IPR037401">
    <property type="entry name" value="SnoaL-like"/>
</dbReference>
<dbReference type="SUPFAM" id="SSF54427">
    <property type="entry name" value="NTF2-like"/>
    <property type="match status" value="1"/>
</dbReference>
<dbReference type="EMBL" id="CP036289">
    <property type="protein sequence ID" value="QDU78043.1"/>
    <property type="molecule type" value="Genomic_DNA"/>
</dbReference>
<protein>
    <recommendedName>
        <fullName evidence="1">SnoaL-like domain-containing protein</fullName>
    </recommendedName>
</protein>
<name>A0A518CFN4_9BACT</name>
<evidence type="ECO:0000313" key="2">
    <source>
        <dbReference type="EMBL" id="QDU78043.1"/>
    </source>
</evidence>
<evidence type="ECO:0000259" key="1">
    <source>
        <dbReference type="Pfam" id="PF13474"/>
    </source>
</evidence>
<organism evidence="2 3">
    <name type="scientific">Bremerella volcania</name>
    <dbReference type="NCBI Taxonomy" id="2527984"/>
    <lineage>
        <taxon>Bacteria</taxon>
        <taxon>Pseudomonadati</taxon>
        <taxon>Planctomycetota</taxon>
        <taxon>Planctomycetia</taxon>
        <taxon>Pirellulales</taxon>
        <taxon>Pirellulaceae</taxon>
        <taxon>Bremerella</taxon>
    </lineage>
</organism>
<dbReference type="Gene3D" id="3.10.450.50">
    <property type="match status" value="1"/>
</dbReference>
<dbReference type="OrthoDB" id="271716at2"/>
<dbReference type="KEGG" id="bvo:Pan97_51230"/>
<dbReference type="Pfam" id="PF13474">
    <property type="entry name" value="SnoaL_3"/>
    <property type="match status" value="1"/>
</dbReference>
<reference evidence="3" key="1">
    <citation type="submission" date="2019-02" db="EMBL/GenBank/DDBJ databases">
        <title>Deep-cultivation of Planctomycetes and their phenomic and genomic characterization uncovers novel biology.</title>
        <authorList>
            <person name="Wiegand S."/>
            <person name="Jogler M."/>
            <person name="Boedeker C."/>
            <person name="Pinto D."/>
            <person name="Vollmers J."/>
            <person name="Rivas-Marin E."/>
            <person name="Kohn T."/>
            <person name="Peeters S.H."/>
            <person name="Heuer A."/>
            <person name="Rast P."/>
            <person name="Oberbeckmann S."/>
            <person name="Bunk B."/>
            <person name="Jeske O."/>
            <person name="Meyerdierks A."/>
            <person name="Storesund J.E."/>
            <person name="Kallscheuer N."/>
            <person name="Luecker S."/>
            <person name="Lage O.M."/>
            <person name="Pohl T."/>
            <person name="Merkel B.J."/>
            <person name="Hornburger P."/>
            <person name="Mueller R.-W."/>
            <person name="Bruemmer F."/>
            <person name="Labrenz M."/>
            <person name="Spormann A.M."/>
            <person name="Op den Camp H."/>
            <person name="Overmann J."/>
            <person name="Amann R."/>
            <person name="Jetten M.S.M."/>
            <person name="Mascher T."/>
            <person name="Medema M.H."/>
            <person name="Devos D.P."/>
            <person name="Kaster A.-K."/>
            <person name="Ovreas L."/>
            <person name="Rohde M."/>
            <person name="Galperin M.Y."/>
            <person name="Jogler C."/>
        </authorList>
    </citation>
    <scope>NUCLEOTIDE SEQUENCE [LARGE SCALE GENOMIC DNA]</scope>
    <source>
        <strain evidence="3">Pan97</strain>
    </source>
</reference>
<evidence type="ECO:0000313" key="3">
    <source>
        <dbReference type="Proteomes" id="UP000318626"/>
    </source>
</evidence>
<keyword evidence="3" id="KW-1185">Reference proteome</keyword>
<feature type="domain" description="SnoaL-like" evidence="1">
    <location>
        <begin position="24"/>
        <end position="145"/>
    </location>
</feature>
<dbReference type="InterPro" id="IPR032710">
    <property type="entry name" value="NTF2-like_dom_sf"/>
</dbReference>
<gene>
    <name evidence="2" type="ORF">Pan97_51230</name>
</gene>
<proteinExistence type="predicted"/>